<comment type="caution">
    <text evidence="1">The sequence shown here is derived from an EMBL/GenBank/DDBJ whole genome shotgun (WGS) entry which is preliminary data.</text>
</comment>
<reference evidence="1 2" key="1">
    <citation type="submission" date="2019-06" db="EMBL/GenBank/DDBJ databases">
        <title>Sequencing the genomes of 1000 actinobacteria strains.</title>
        <authorList>
            <person name="Klenk H.-P."/>
        </authorList>
    </citation>
    <scope>NUCLEOTIDE SEQUENCE [LARGE SCALE GENOMIC DNA]</scope>
    <source>
        <strain evidence="1 2">DSM 18031</strain>
    </source>
</reference>
<proteinExistence type="predicted"/>
<dbReference type="EMBL" id="VFPN01000003">
    <property type="protein sequence ID" value="TQM61514.1"/>
    <property type="molecule type" value="Genomic_DNA"/>
</dbReference>
<name>A0A543HTB6_9MICO</name>
<evidence type="ECO:0000313" key="1">
    <source>
        <dbReference type="EMBL" id="TQM61514.1"/>
    </source>
</evidence>
<accession>A0A543HTB6</accession>
<organism evidence="1 2">
    <name type="scientific">Klugiella xanthotipulae</name>
    <dbReference type="NCBI Taxonomy" id="244735"/>
    <lineage>
        <taxon>Bacteria</taxon>
        <taxon>Bacillati</taxon>
        <taxon>Actinomycetota</taxon>
        <taxon>Actinomycetes</taxon>
        <taxon>Micrococcales</taxon>
        <taxon>Microbacteriaceae</taxon>
        <taxon>Klugiella</taxon>
    </lineage>
</organism>
<sequence>MAVSNVEDMSPLETEFHRKCNEAHEYLILVKNAFRNAEATISQYQRAIGGFEQVRTAYHAHTGRDFQPIST</sequence>
<dbReference type="AlphaFoldDB" id="A0A543HTB6"/>
<gene>
    <name evidence="1" type="ORF">FB466_2470</name>
</gene>
<dbReference type="Proteomes" id="UP000318331">
    <property type="component" value="Unassembled WGS sequence"/>
</dbReference>
<evidence type="ECO:0000313" key="2">
    <source>
        <dbReference type="Proteomes" id="UP000318331"/>
    </source>
</evidence>
<protein>
    <submittedName>
        <fullName evidence="1">Uncharacterized protein</fullName>
    </submittedName>
</protein>
<keyword evidence="2" id="KW-1185">Reference proteome</keyword>